<comment type="subcellular location">
    <subcellularLocation>
        <location evidence="1">Membrane</location>
        <topology evidence="1">Multi-pass membrane protein</topology>
    </subcellularLocation>
</comment>
<dbReference type="Gene3D" id="1.20.140.150">
    <property type="match status" value="1"/>
</dbReference>
<reference evidence="7" key="1">
    <citation type="submission" date="2019-08" db="EMBL/GenBank/DDBJ databases">
        <title>The improved chromosome-level genome for the pearl oyster Pinctada fucata martensii using PacBio sequencing and Hi-C.</title>
        <authorList>
            <person name="Zheng Z."/>
        </authorList>
    </citation>
    <scope>NUCLEOTIDE SEQUENCE</scope>
    <source>
        <strain evidence="7">ZZ-2019</strain>
        <tissue evidence="7">Adductor muscle</tissue>
    </source>
</reference>
<organism evidence="7 8">
    <name type="scientific">Pinctada imbricata</name>
    <name type="common">Atlantic pearl-oyster</name>
    <name type="synonym">Pinctada martensii</name>
    <dbReference type="NCBI Taxonomy" id="66713"/>
    <lineage>
        <taxon>Eukaryota</taxon>
        <taxon>Metazoa</taxon>
        <taxon>Spiralia</taxon>
        <taxon>Lophotrochozoa</taxon>
        <taxon>Mollusca</taxon>
        <taxon>Bivalvia</taxon>
        <taxon>Autobranchia</taxon>
        <taxon>Pteriomorphia</taxon>
        <taxon>Pterioida</taxon>
        <taxon>Pterioidea</taxon>
        <taxon>Pteriidae</taxon>
        <taxon>Pinctada</taxon>
    </lineage>
</organism>
<evidence type="ECO:0000256" key="5">
    <source>
        <dbReference type="SAM" id="MobiDB-lite"/>
    </source>
</evidence>
<keyword evidence="4 6" id="KW-0472">Membrane</keyword>
<keyword evidence="3 6" id="KW-1133">Transmembrane helix</keyword>
<comment type="caution">
    <text evidence="7">The sequence shown here is derived from an EMBL/GenBank/DDBJ whole genome shotgun (WGS) entry which is preliminary data.</text>
</comment>
<dbReference type="Pfam" id="PF00822">
    <property type="entry name" value="PMP22_Claudin"/>
    <property type="match status" value="1"/>
</dbReference>
<dbReference type="PANTHER" id="PTHR10671:SF108">
    <property type="entry name" value="CLAUDIN FAMILY PROTEIN-RELATED"/>
    <property type="match status" value="1"/>
</dbReference>
<dbReference type="Proteomes" id="UP001186944">
    <property type="component" value="Unassembled WGS sequence"/>
</dbReference>
<evidence type="ECO:0000256" key="4">
    <source>
        <dbReference type="ARBA" id="ARBA00023136"/>
    </source>
</evidence>
<name>A0AA88YRV6_PINIB</name>
<dbReference type="InterPro" id="IPR050579">
    <property type="entry name" value="PMP-22/EMP/MP20-like"/>
</dbReference>
<evidence type="ECO:0000256" key="2">
    <source>
        <dbReference type="ARBA" id="ARBA00022692"/>
    </source>
</evidence>
<proteinExistence type="predicted"/>
<gene>
    <name evidence="7" type="ORF">FSP39_001698</name>
</gene>
<feature type="region of interest" description="Disordered" evidence="5">
    <location>
        <begin position="170"/>
        <end position="243"/>
    </location>
</feature>
<dbReference type="EMBL" id="VSWD01000003">
    <property type="protein sequence ID" value="KAK3105611.1"/>
    <property type="molecule type" value="Genomic_DNA"/>
</dbReference>
<dbReference type="AlphaFoldDB" id="A0AA88YRV6"/>
<feature type="transmembrane region" description="Helical" evidence="6">
    <location>
        <begin position="106"/>
        <end position="127"/>
    </location>
</feature>
<dbReference type="GO" id="GO:0005886">
    <property type="term" value="C:plasma membrane"/>
    <property type="evidence" value="ECO:0007669"/>
    <property type="project" value="TreeGrafter"/>
</dbReference>
<feature type="transmembrane region" description="Helical" evidence="6">
    <location>
        <begin position="77"/>
        <end position="99"/>
    </location>
</feature>
<evidence type="ECO:0000256" key="6">
    <source>
        <dbReference type="SAM" id="Phobius"/>
    </source>
</evidence>
<accession>A0AA88YRV6</accession>
<evidence type="ECO:0000313" key="7">
    <source>
        <dbReference type="EMBL" id="KAK3105611.1"/>
    </source>
</evidence>
<sequence length="243" mass="26436">MALGQHSASVGAILFLLIGFGLILTAEVTDYWSVFDLSPLPRVNAGLWRVCTEDVCVNKVDSISGISFNDLEAVRGLSITGLALGGIVVGAVILCLALSSNVSSPLIASVGAFLGVIVTVIALVVYATRFKEQNKVAGNWVLGWSYYLLIVGAHKIDNSENQKPKAYKIRIKQEPKQTTKPPPYENKLAPDMEVRPDAQEKKSETEGIQNQDKTGTKANEQKPPPYEKKRTPDMEVRPGAQEE</sequence>
<keyword evidence="8" id="KW-1185">Reference proteome</keyword>
<feature type="compositionally biased region" description="Basic and acidic residues" evidence="5">
    <location>
        <begin position="188"/>
        <end position="205"/>
    </location>
</feature>
<evidence type="ECO:0000256" key="3">
    <source>
        <dbReference type="ARBA" id="ARBA00022989"/>
    </source>
</evidence>
<dbReference type="InterPro" id="IPR004031">
    <property type="entry name" value="PMP22/EMP/MP20/Claudin"/>
</dbReference>
<evidence type="ECO:0000313" key="8">
    <source>
        <dbReference type="Proteomes" id="UP001186944"/>
    </source>
</evidence>
<keyword evidence="2 6" id="KW-0812">Transmembrane</keyword>
<feature type="compositionally biased region" description="Basic and acidic residues" evidence="5">
    <location>
        <begin position="225"/>
        <end position="236"/>
    </location>
</feature>
<feature type="compositionally biased region" description="Polar residues" evidence="5">
    <location>
        <begin position="206"/>
        <end position="218"/>
    </location>
</feature>
<dbReference type="PANTHER" id="PTHR10671">
    <property type="entry name" value="EPITHELIAL MEMBRANE PROTEIN-RELATED"/>
    <property type="match status" value="1"/>
</dbReference>
<protein>
    <submittedName>
        <fullName evidence="7">Uncharacterized protein</fullName>
    </submittedName>
</protein>
<evidence type="ECO:0000256" key="1">
    <source>
        <dbReference type="ARBA" id="ARBA00004141"/>
    </source>
</evidence>